<reference evidence="1" key="2">
    <citation type="submission" date="2025-08" db="UniProtKB">
        <authorList>
            <consortium name="Ensembl"/>
        </authorList>
    </citation>
    <scope>IDENTIFICATION</scope>
    <source>
        <strain evidence="1">Guanapo</strain>
    </source>
</reference>
<organism evidence="1 2">
    <name type="scientific">Poecilia reticulata</name>
    <name type="common">Guppy</name>
    <name type="synonym">Acanthophacelus reticulatus</name>
    <dbReference type="NCBI Taxonomy" id="8081"/>
    <lineage>
        <taxon>Eukaryota</taxon>
        <taxon>Metazoa</taxon>
        <taxon>Chordata</taxon>
        <taxon>Craniata</taxon>
        <taxon>Vertebrata</taxon>
        <taxon>Euteleostomi</taxon>
        <taxon>Actinopterygii</taxon>
        <taxon>Neopterygii</taxon>
        <taxon>Teleostei</taxon>
        <taxon>Neoteleostei</taxon>
        <taxon>Acanthomorphata</taxon>
        <taxon>Ovalentaria</taxon>
        <taxon>Atherinomorphae</taxon>
        <taxon>Cyprinodontiformes</taxon>
        <taxon>Poeciliidae</taxon>
        <taxon>Poeciliinae</taxon>
        <taxon>Poecilia</taxon>
    </lineage>
</organism>
<dbReference type="SUPFAM" id="SSF46966">
    <property type="entry name" value="Spectrin repeat"/>
    <property type="match status" value="1"/>
</dbReference>
<protein>
    <submittedName>
        <fullName evidence="1">Uncharacterized protein</fullName>
    </submittedName>
</protein>
<sequence length="280" mass="31883">MNPAHGEQFSLKATAAEEQHNAIRERVRETAGLLEESLPRFTQLNERMTLIRESLDRLRSRIQTPTSLQGLTPRIQEQIQDNKQTLTELSKLELGLNSGRGQFNCLFQMWDETSKQAQERESWLLKLLDLALKYWSDVSEMTSALNDTQQAILDLNTSLTDSETIREDIDSLQGDLDTLGVLGMDLMVACGDTEKPDITKSILLNEVNGYSEKKTSVENAGCRLTELSRKEDCDVIHNLILTVQDRHKKLLQRTSERGRTLEDVKKHIKQVTEDVKTTQT</sequence>
<dbReference type="Gene3D" id="1.20.58.60">
    <property type="match status" value="1"/>
</dbReference>
<proteinExistence type="predicted"/>
<dbReference type="AlphaFoldDB" id="A0A3P9PHX5"/>
<name>A0A3P9PHX5_POERE</name>
<reference evidence="2" key="1">
    <citation type="submission" date="2013-11" db="EMBL/GenBank/DDBJ databases">
        <title>The genomic landscape of the Guanapo guppy.</title>
        <authorList>
            <person name="Kuenstner A."/>
            <person name="Dreyer C."/>
        </authorList>
    </citation>
    <scope>NUCLEOTIDE SEQUENCE</scope>
    <source>
        <strain evidence="2">Guanapo</strain>
    </source>
</reference>
<keyword evidence="2" id="KW-1185">Reference proteome</keyword>
<evidence type="ECO:0000313" key="1">
    <source>
        <dbReference type="Ensembl" id="ENSPREP00000021476.1"/>
    </source>
</evidence>
<dbReference type="STRING" id="8081.ENSPREP00000021476"/>
<dbReference type="Proteomes" id="UP000242638">
    <property type="component" value="Unassembled WGS sequence"/>
</dbReference>
<accession>A0A3P9PHX5</accession>
<dbReference type="Bgee" id="ENSPREG00000014518">
    <property type="expression patterns" value="Expressed in caudal fin and 1 other cell type or tissue"/>
</dbReference>
<reference evidence="1" key="3">
    <citation type="submission" date="2025-09" db="UniProtKB">
        <authorList>
            <consortium name="Ensembl"/>
        </authorList>
    </citation>
    <scope>IDENTIFICATION</scope>
    <source>
        <strain evidence="1">Guanapo</strain>
    </source>
</reference>
<evidence type="ECO:0000313" key="2">
    <source>
        <dbReference type="Proteomes" id="UP000242638"/>
    </source>
</evidence>
<dbReference type="OMA" id="WDETHTQ"/>
<dbReference type="Ensembl" id="ENSPRET00000021701.1">
    <property type="protein sequence ID" value="ENSPREP00000021476.1"/>
    <property type="gene ID" value="ENSPREG00000014518.1"/>
</dbReference>
<dbReference type="GeneTree" id="ENSGT00940000177120"/>